<dbReference type="PATRIC" id="fig|1703779.3.peg.1594"/>
<name>A0A0S8FSC0_UNCW3</name>
<reference evidence="1 2" key="1">
    <citation type="journal article" date="2015" name="Microbiome">
        <title>Genomic resolution of linkages in carbon, nitrogen, and sulfur cycling among widespread estuary sediment bacteria.</title>
        <authorList>
            <person name="Baker B.J."/>
            <person name="Lazar C.S."/>
            <person name="Teske A.P."/>
            <person name="Dick G.J."/>
        </authorList>
    </citation>
    <scope>NUCLEOTIDE SEQUENCE [LARGE SCALE GENOMIC DNA]</scope>
    <source>
        <strain evidence="1">SM23_42</strain>
    </source>
</reference>
<comment type="caution">
    <text evidence="1">The sequence shown here is derived from an EMBL/GenBank/DDBJ whole genome shotgun (WGS) entry which is preliminary data.</text>
</comment>
<dbReference type="PANTHER" id="PTHR42754">
    <property type="entry name" value="ENDOGLUCANASE"/>
    <property type="match status" value="1"/>
</dbReference>
<sequence>MPLLLLCFLLPTSQFLLHGNPPDTLWSRTYGGVDVDVAYSVCETFDGGYVATGYTFSYGAGLQDAYLIKVDANGDTVWTRTFGGASMDGAHFVRQTSDSGYVIAAYTETFGGGGKNVYLIKTDADGIAEHTAVYATPMQDVAYAFCEASDSGYIFVGYKDGPSGWIKGDLWILKTDATLDTIWTKEYGATGEDYGISIHPTSDGGYIITGTTSSFGMGGKDIWLVKIEADGDTVWTKTYGGSLDDVGYGVDVTTDNGYVVAGYINGTPPWNAGDVWLLKTDSAGDTLWTKVYGGVYQDFGFDVYQTPDNGYIIAGQGYEDVWLLRTNSFGDTVWTQRYGGANHDAALALYVNADGGYIIGGHTTSFGSGANDFWLIKTEPDVGVTENSHGDVNKSEFYTEIISGQLGFPGKEQYRIYDITGRIVNRNHLTPGIYFIETQGAIVGKVVKVQ</sequence>
<protein>
    <recommendedName>
        <fullName evidence="3">Secretion system C-terminal sorting domain-containing protein</fullName>
    </recommendedName>
</protein>
<evidence type="ECO:0008006" key="3">
    <source>
        <dbReference type="Google" id="ProtNLM"/>
    </source>
</evidence>
<dbReference type="PANTHER" id="PTHR42754:SF1">
    <property type="entry name" value="LIPOPROTEIN"/>
    <property type="match status" value="1"/>
</dbReference>
<dbReference type="EMBL" id="LJUJ01000010">
    <property type="protein sequence ID" value="KPK63640.1"/>
    <property type="molecule type" value="Genomic_DNA"/>
</dbReference>
<proteinExistence type="predicted"/>
<accession>A0A0S8FSC0</accession>
<dbReference type="AlphaFoldDB" id="A0A0S8FSC0"/>
<dbReference type="STRING" id="1703779.AMJ83_06200"/>
<gene>
    <name evidence="1" type="ORF">AMJ83_06200</name>
</gene>
<organism evidence="1 2">
    <name type="scientific">candidate division WOR_3 bacterium SM23_42</name>
    <dbReference type="NCBI Taxonomy" id="1703779"/>
    <lineage>
        <taxon>Bacteria</taxon>
        <taxon>Bacteria division WOR-3</taxon>
    </lineage>
</organism>
<dbReference type="SUPFAM" id="SSF50998">
    <property type="entry name" value="Quinoprotein alcohol dehydrogenase-like"/>
    <property type="match status" value="1"/>
</dbReference>
<evidence type="ECO:0000313" key="2">
    <source>
        <dbReference type="Proteomes" id="UP000051373"/>
    </source>
</evidence>
<dbReference type="Proteomes" id="UP000051373">
    <property type="component" value="Unassembled WGS sequence"/>
</dbReference>
<evidence type="ECO:0000313" key="1">
    <source>
        <dbReference type="EMBL" id="KPK63640.1"/>
    </source>
</evidence>
<dbReference type="InterPro" id="IPR011047">
    <property type="entry name" value="Quinoprotein_ADH-like_sf"/>
</dbReference>